<proteinExistence type="predicted"/>
<dbReference type="EMBL" id="HBFK01014415">
    <property type="protein sequence ID" value="CAD8742276.1"/>
    <property type="molecule type" value="Transcribed_RNA"/>
</dbReference>
<accession>A0A6T8JXY1</accession>
<dbReference type="EMBL" id="HBFX01049708">
    <property type="protein sequence ID" value="CAD8978852.1"/>
    <property type="molecule type" value="Transcribed_RNA"/>
</dbReference>
<sequence length="117" mass="12968">MSVTVSTQERFVGRDIQARVGMNVRLTEQALERRAENGRSDPSKGQPGVIVKVHPNWTVDVLWSATKRVRSGYACGTAAGKVRAFHLALVSDEFGEKPQTEWNRCKTGIIPSRAPYV</sequence>
<organism evidence="2">
    <name type="scientific">Hemiselmis andersenii</name>
    <name type="common">Cryptophyte alga</name>
    <dbReference type="NCBI Taxonomy" id="464988"/>
    <lineage>
        <taxon>Eukaryota</taxon>
        <taxon>Cryptophyceae</taxon>
        <taxon>Cryptomonadales</taxon>
        <taxon>Hemiselmidaceae</taxon>
        <taxon>Hemiselmis</taxon>
    </lineage>
</organism>
<gene>
    <name evidence="2" type="ORF">HAND00432_LOCUS29862</name>
    <name evidence="1" type="ORF">HAND1043_LOCUS8770</name>
</gene>
<evidence type="ECO:0000313" key="2">
    <source>
        <dbReference type="EMBL" id="CAD8978852.1"/>
    </source>
</evidence>
<protein>
    <submittedName>
        <fullName evidence="2">Uncharacterized protein</fullName>
    </submittedName>
</protein>
<dbReference type="AlphaFoldDB" id="A0A6T8JXY1"/>
<evidence type="ECO:0000313" key="1">
    <source>
        <dbReference type="EMBL" id="CAD8742276.1"/>
    </source>
</evidence>
<reference evidence="2" key="1">
    <citation type="submission" date="2021-01" db="EMBL/GenBank/DDBJ databases">
        <authorList>
            <person name="Corre E."/>
            <person name="Pelletier E."/>
            <person name="Niang G."/>
            <person name="Scheremetjew M."/>
            <person name="Finn R."/>
            <person name="Kale V."/>
            <person name="Holt S."/>
            <person name="Cochrane G."/>
            <person name="Meng A."/>
            <person name="Brown T."/>
            <person name="Cohen L."/>
        </authorList>
    </citation>
    <scope>NUCLEOTIDE SEQUENCE</scope>
    <source>
        <strain evidence="1">CCMP441</strain>
        <strain evidence="2">CCMP644</strain>
    </source>
</reference>
<name>A0A6T8JXY1_HEMAN</name>